<protein>
    <submittedName>
        <fullName evidence="1">Uncharacterized protein</fullName>
    </submittedName>
</protein>
<dbReference type="Proteomes" id="UP000728185">
    <property type="component" value="Unassembled WGS sequence"/>
</dbReference>
<reference evidence="1" key="1">
    <citation type="submission" date="2019-05" db="EMBL/GenBank/DDBJ databases">
        <title>Annotation for the trematode Fasciolopsis buski.</title>
        <authorList>
            <person name="Choi Y.-J."/>
        </authorList>
    </citation>
    <scope>NUCLEOTIDE SEQUENCE</scope>
    <source>
        <strain evidence="1">HT</strain>
        <tissue evidence="1">Whole worm</tissue>
    </source>
</reference>
<evidence type="ECO:0000313" key="2">
    <source>
        <dbReference type="Proteomes" id="UP000728185"/>
    </source>
</evidence>
<keyword evidence="2" id="KW-1185">Reference proteome</keyword>
<accession>A0A8E0S5Z9</accession>
<sequence>MRAHNLPSDTFRALLDADYGAEMAEKENMRTRFTPFVEYTDSSEITDGLHNGTVIGGKLESNSNEKNGSSLRHEHLSHLDVDGAYRCKTWLDRSRKGICFLTNFRWVEWPAMSHKTVTRLTQSGFSLLAGLQSGMRTCQRSVWVPNML</sequence>
<gene>
    <name evidence="1" type="ORF">FBUS_06076</name>
</gene>
<proteinExistence type="predicted"/>
<comment type="caution">
    <text evidence="1">The sequence shown here is derived from an EMBL/GenBank/DDBJ whole genome shotgun (WGS) entry which is preliminary data.</text>
</comment>
<name>A0A8E0S5Z9_9TREM</name>
<evidence type="ECO:0000313" key="1">
    <source>
        <dbReference type="EMBL" id="KAA0200181.1"/>
    </source>
</evidence>
<organism evidence="1 2">
    <name type="scientific">Fasciolopsis buskii</name>
    <dbReference type="NCBI Taxonomy" id="27845"/>
    <lineage>
        <taxon>Eukaryota</taxon>
        <taxon>Metazoa</taxon>
        <taxon>Spiralia</taxon>
        <taxon>Lophotrochozoa</taxon>
        <taxon>Platyhelminthes</taxon>
        <taxon>Trematoda</taxon>
        <taxon>Digenea</taxon>
        <taxon>Plagiorchiida</taxon>
        <taxon>Echinostomata</taxon>
        <taxon>Echinostomatoidea</taxon>
        <taxon>Fasciolidae</taxon>
        <taxon>Fasciolopsis</taxon>
    </lineage>
</organism>
<dbReference type="OrthoDB" id="10507595at2759"/>
<dbReference type="AlphaFoldDB" id="A0A8E0S5Z9"/>
<dbReference type="EMBL" id="LUCM01000694">
    <property type="protein sequence ID" value="KAA0200181.1"/>
    <property type="molecule type" value="Genomic_DNA"/>
</dbReference>